<dbReference type="SUPFAM" id="SSF46785">
    <property type="entry name" value="Winged helix' DNA-binding domain"/>
    <property type="match status" value="1"/>
</dbReference>
<dbReference type="Proteomes" id="UP001239397">
    <property type="component" value="Chromosome"/>
</dbReference>
<dbReference type="EMBL" id="CP127295">
    <property type="protein sequence ID" value="WIX98493.1"/>
    <property type="molecule type" value="Genomic_DNA"/>
</dbReference>
<dbReference type="FunFam" id="1.10.10.10:FF:000001">
    <property type="entry name" value="LysR family transcriptional regulator"/>
    <property type="match status" value="1"/>
</dbReference>
<keyword evidence="4" id="KW-0804">Transcription</keyword>
<comment type="similarity">
    <text evidence="1">Belongs to the LysR transcriptional regulatory family.</text>
</comment>
<dbReference type="SUPFAM" id="SSF53850">
    <property type="entry name" value="Periplasmic binding protein-like II"/>
    <property type="match status" value="1"/>
</dbReference>
<dbReference type="InterPro" id="IPR036388">
    <property type="entry name" value="WH-like_DNA-bd_sf"/>
</dbReference>
<reference evidence="6 7" key="1">
    <citation type="submission" date="2023-06" db="EMBL/GenBank/DDBJ databases">
        <authorList>
            <person name="Oyuntsetseg B."/>
            <person name="Kim S.B."/>
        </authorList>
    </citation>
    <scope>NUCLEOTIDE SEQUENCE [LARGE SCALE GENOMIC DNA]</scope>
    <source>
        <strain evidence="6 7">4-36</strain>
    </source>
</reference>
<keyword evidence="7" id="KW-1185">Reference proteome</keyword>
<keyword evidence="3" id="KW-0238">DNA-binding</keyword>
<sequence length="319" mass="33829">MFASVDTTRLAVFRQVVTCGSFTAAAAALGISQPAVSQHIARLEQEVGMQLLDRAGRGMRITYPGKVLLHHTEGLLSHLREATRELTALAHPDGGEVRMVTFPSAAATIVPPVVGTFRRALPKAKVLLSEADPAVALPRLLMGDADLALVYDYPAAGEPRDPRLRWEVVADDRMAVVLPAGHPLAATAEVPLAALAGEQWIAPNPCPCLDAFVGACRGARFDPDIVSMSNDYAAMIGLVSAGIGVAVVPRIMARAPLPATVAVRPLRDARISRSIAAVTRTTGYQPPATDRLVATLREELARLAVPGLQLDVRTAAELR</sequence>
<organism evidence="6 7">
    <name type="scientific">Amycolatopsis mongoliensis</name>
    <dbReference type="NCBI Taxonomy" id="715475"/>
    <lineage>
        <taxon>Bacteria</taxon>
        <taxon>Bacillati</taxon>
        <taxon>Actinomycetota</taxon>
        <taxon>Actinomycetes</taxon>
        <taxon>Pseudonocardiales</taxon>
        <taxon>Pseudonocardiaceae</taxon>
        <taxon>Amycolatopsis</taxon>
    </lineage>
</organism>
<dbReference type="Pfam" id="PF00126">
    <property type="entry name" value="HTH_1"/>
    <property type="match status" value="1"/>
</dbReference>
<protein>
    <submittedName>
        <fullName evidence="6">LysR family transcriptional regulator</fullName>
    </submittedName>
</protein>
<dbReference type="CDD" id="cd08423">
    <property type="entry name" value="PBP2_LTTR_like_6"/>
    <property type="match status" value="1"/>
</dbReference>
<evidence type="ECO:0000313" key="6">
    <source>
        <dbReference type="EMBL" id="WIX98493.1"/>
    </source>
</evidence>
<evidence type="ECO:0000256" key="2">
    <source>
        <dbReference type="ARBA" id="ARBA00023015"/>
    </source>
</evidence>
<accession>A0A9Y2JJK8</accession>
<proteinExistence type="inferred from homology"/>
<dbReference type="GO" id="GO:0032993">
    <property type="term" value="C:protein-DNA complex"/>
    <property type="evidence" value="ECO:0007669"/>
    <property type="project" value="TreeGrafter"/>
</dbReference>
<dbReference type="AlphaFoldDB" id="A0A9Y2JJK8"/>
<dbReference type="Pfam" id="PF03466">
    <property type="entry name" value="LysR_substrate"/>
    <property type="match status" value="1"/>
</dbReference>
<name>A0A9Y2JJK8_9PSEU</name>
<evidence type="ECO:0000256" key="3">
    <source>
        <dbReference type="ARBA" id="ARBA00023125"/>
    </source>
</evidence>
<dbReference type="GO" id="GO:0003700">
    <property type="term" value="F:DNA-binding transcription factor activity"/>
    <property type="evidence" value="ECO:0007669"/>
    <property type="project" value="InterPro"/>
</dbReference>
<evidence type="ECO:0000256" key="4">
    <source>
        <dbReference type="ARBA" id="ARBA00023163"/>
    </source>
</evidence>
<keyword evidence="2" id="KW-0805">Transcription regulation</keyword>
<evidence type="ECO:0000256" key="1">
    <source>
        <dbReference type="ARBA" id="ARBA00009437"/>
    </source>
</evidence>
<dbReference type="InterPro" id="IPR000847">
    <property type="entry name" value="LysR_HTH_N"/>
</dbReference>
<feature type="domain" description="HTH lysR-type" evidence="5">
    <location>
        <begin position="5"/>
        <end position="62"/>
    </location>
</feature>
<dbReference type="PROSITE" id="PS50931">
    <property type="entry name" value="HTH_LYSR"/>
    <property type="match status" value="1"/>
</dbReference>
<dbReference type="PRINTS" id="PR00039">
    <property type="entry name" value="HTHLYSR"/>
</dbReference>
<dbReference type="Gene3D" id="3.40.190.10">
    <property type="entry name" value="Periplasmic binding protein-like II"/>
    <property type="match status" value="2"/>
</dbReference>
<evidence type="ECO:0000259" key="5">
    <source>
        <dbReference type="PROSITE" id="PS50931"/>
    </source>
</evidence>
<dbReference type="GO" id="GO:0003677">
    <property type="term" value="F:DNA binding"/>
    <property type="evidence" value="ECO:0007669"/>
    <property type="project" value="UniProtKB-KW"/>
</dbReference>
<gene>
    <name evidence="6" type="ORF">QRX60_31060</name>
</gene>
<dbReference type="RefSeq" id="WP_285994978.1">
    <property type="nucleotide sequence ID" value="NZ_CP127295.1"/>
</dbReference>
<dbReference type="InterPro" id="IPR005119">
    <property type="entry name" value="LysR_subst-bd"/>
</dbReference>
<dbReference type="PANTHER" id="PTHR30346:SF29">
    <property type="entry name" value="LYSR SUBSTRATE-BINDING"/>
    <property type="match status" value="1"/>
</dbReference>
<evidence type="ECO:0000313" key="7">
    <source>
        <dbReference type="Proteomes" id="UP001239397"/>
    </source>
</evidence>
<dbReference type="Gene3D" id="1.10.10.10">
    <property type="entry name" value="Winged helix-like DNA-binding domain superfamily/Winged helix DNA-binding domain"/>
    <property type="match status" value="1"/>
</dbReference>
<dbReference type="KEGG" id="amog:QRX60_31060"/>
<dbReference type="InterPro" id="IPR036390">
    <property type="entry name" value="WH_DNA-bd_sf"/>
</dbReference>
<dbReference type="PANTHER" id="PTHR30346">
    <property type="entry name" value="TRANSCRIPTIONAL DUAL REGULATOR HCAR-RELATED"/>
    <property type="match status" value="1"/>
</dbReference>